<accession>A0A3S9MVR5</accession>
<dbReference type="RefSeq" id="WP_126445422.1">
    <property type="nucleotide sequence ID" value="NZ_CP034549.1"/>
</dbReference>
<keyword evidence="2" id="KW-1185">Reference proteome</keyword>
<dbReference type="AlphaFoldDB" id="A0A3S9MVR5"/>
<dbReference type="Proteomes" id="UP000279600">
    <property type="component" value="Chromosome"/>
</dbReference>
<gene>
    <name evidence="1" type="ORF">EJ995_02855</name>
</gene>
<sequence>MNLISFSDYVLERASAKNDYTLLLLYSQSKNILDRKYSIKFLMPHIESSSLLRKRVIEMYKNDLDFVRLEIASKLKDLPGSTISIPNIDAEFLSIKKSLDLERLRLSGRSFNSISKGNRKVSERLNEKFKQQQRLPYGG</sequence>
<name>A0A3S9MVR5_9FLAO</name>
<reference evidence="1 2" key="1">
    <citation type="submission" date="2018-12" db="EMBL/GenBank/DDBJ databases">
        <title>Complete genome of Nonlabens sp. MJ115.</title>
        <authorList>
            <person name="Choi H.S."/>
            <person name="Jung J."/>
        </authorList>
    </citation>
    <scope>NUCLEOTIDE SEQUENCE [LARGE SCALE GENOMIC DNA]</scope>
    <source>
        <strain evidence="1 2">MJ115</strain>
    </source>
</reference>
<dbReference type="EMBL" id="CP034549">
    <property type="protein sequence ID" value="AZQ43224.1"/>
    <property type="molecule type" value="Genomic_DNA"/>
</dbReference>
<organism evidence="1 2">
    <name type="scientific">Nonlabens ponticola</name>
    <dbReference type="NCBI Taxonomy" id="2496866"/>
    <lineage>
        <taxon>Bacteria</taxon>
        <taxon>Pseudomonadati</taxon>
        <taxon>Bacteroidota</taxon>
        <taxon>Flavobacteriia</taxon>
        <taxon>Flavobacteriales</taxon>
        <taxon>Flavobacteriaceae</taxon>
        <taxon>Nonlabens</taxon>
    </lineage>
</organism>
<dbReference type="KEGG" id="noj:EJ995_02855"/>
<protein>
    <submittedName>
        <fullName evidence="1">Uncharacterized protein</fullName>
    </submittedName>
</protein>
<evidence type="ECO:0000313" key="1">
    <source>
        <dbReference type="EMBL" id="AZQ43224.1"/>
    </source>
</evidence>
<evidence type="ECO:0000313" key="2">
    <source>
        <dbReference type="Proteomes" id="UP000279600"/>
    </source>
</evidence>
<proteinExistence type="predicted"/>